<dbReference type="PANTHER" id="PTHR43248:SF2">
    <property type="entry name" value="PROLYL AMINOPEPTIDASE"/>
    <property type="match status" value="1"/>
</dbReference>
<comment type="caution">
    <text evidence="4">The sequence shown here is derived from an EMBL/GenBank/DDBJ whole genome shotgun (WGS) entry which is preliminary data.</text>
</comment>
<dbReference type="PANTHER" id="PTHR43248">
    <property type="entry name" value="2-SUCCINYL-6-HYDROXY-2,4-CYCLOHEXADIENE-1-CARBOXYLATE SYNTHASE"/>
    <property type="match status" value="1"/>
</dbReference>
<evidence type="ECO:0000259" key="3">
    <source>
        <dbReference type="Pfam" id="PF00561"/>
    </source>
</evidence>
<keyword evidence="5" id="KW-1185">Reference proteome</keyword>
<dbReference type="Gene3D" id="3.40.50.1820">
    <property type="entry name" value="alpha/beta hydrolase"/>
    <property type="match status" value="1"/>
</dbReference>
<dbReference type="EMBL" id="VFOS01000001">
    <property type="protein sequence ID" value="TQL64509.1"/>
    <property type="molecule type" value="Genomic_DNA"/>
</dbReference>
<dbReference type="InterPro" id="IPR000073">
    <property type="entry name" value="AB_hydrolase_1"/>
</dbReference>
<protein>
    <submittedName>
        <fullName evidence="4">Prolyl aminopeptidase 2</fullName>
    </submittedName>
</protein>
<name>A0A542ZW27_RARFA</name>
<dbReference type="AlphaFoldDB" id="A0A542ZW27"/>
<dbReference type="InterPro" id="IPR029058">
    <property type="entry name" value="AB_hydrolase_fold"/>
</dbReference>
<dbReference type="PRINTS" id="PR00793">
    <property type="entry name" value="PROAMNOPTASE"/>
</dbReference>
<keyword evidence="4" id="KW-0645">Protease</keyword>
<feature type="domain" description="AB hydrolase-1" evidence="3">
    <location>
        <begin position="62"/>
        <end position="194"/>
    </location>
</feature>
<organism evidence="4 5">
    <name type="scientific">Rarobacter faecitabidus</name>
    <dbReference type="NCBI Taxonomy" id="13243"/>
    <lineage>
        <taxon>Bacteria</taxon>
        <taxon>Bacillati</taxon>
        <taxon>Actinomycetota</taxon>
        <taxon>Actinomycetes</taxon>
        <taxon>Micrococcales</taxon>
        <taxon>Rarobacteraceae</taxon>
        <taxon>Rarobacter</taxon>
    </lineage>
</organism>
<dbReference type="InterPro" id="IPR051601">
    <property type="entry name" value="Serine_prot/Carboxylest_S33"/>
</dbReference>
<comment type="similarity">
    <text evidence="1">Belongs to the peptidase S33 family.</text>
</comment>
<sequence length="431" mass="47225">MRVGDQRRVTSIEGMTFHTSHVGRLRLDDHTITVPLTADARDPRTIDVFARVVTRPGGESLPHLLFLQGGPGVESPRPSLDPASPSWLETALERYRVVFLDQRGTGRSTPVGDDLIASLGASGAAEYLTHLRADGIVRDAEALRELLGIGRWHTLGQSFGGFTTLHYLSVHPDSIERAYFTGGLSAVGRHCDDVYALCYAKVAAASEAYYRRFPEHRGVVARLVDRAAAGEIVLPSGEVVSPSRLRSLGHCLGSDDGWLALHSLLELDPRSLAFRYDLADLLPFGGRNPLYYVIHESSYADGVVTDWSAERTEPEAFKADPTWLTGEHVRREWLETVPALAPWKDVALKIAQVEWPRLYDADALADSDARGAAAVYANDCYVPLEYSLETGALLPGVHRYVTSEHEHSGLRSSGGKVLAHLFDLADGGRVR</sequence>
<keyword evidence="2" id="KW-0378">Hydrolase</keyword>
<gene>
    <name evidence="4" type="ORF">FB461_1014</name>
</gene>
<dbReference type="GO" id="GO:0006508">
    <property type="term" value="P:proteolysis"/>
    <property type="evidence" value="ECO:0007669"/>
    <property type="project" value="InterPro"/>
</dbReference>
<keyword evidence="4" id="KW-0031">Aminopeptidase</keyword>
<evidence type="ECO:0000256" key="2">
    <source>
        <dbReference type="ARBA" id="ARBA00022801"/>
    </source>
</evidence>
<dbReference type="InterPro" id="IPR002410">
    <property type="entry name" value="Peptidase_S33"/>
</dbReference>
<reference evidence="4 5" key="1">
    <citation type="submission" date="2019-06" db="EMBL/GenBank/DDBJ databases">
        <title>Sequencing the genomes of 1000 actinobacteria strains.</title>
        <authorList>
            <person name="Klenk H.-P."/>
        </authorList>
    </citation>
    <scope>NUCLEOTIDE SEQUENCE [LARGE SCALE GENOMIC DNA]</scope>
    <source>
        <strain evidence="4 5">DSM 4813</strain>
    </source>
</reference>
<dbReference type="GO" id="GO:0004177">
    <property type="term" value="F:aminopeptidase activity"/>
    <property type="evidence" value="ECO:0007669"/>
    <property type="project" value="UniProtKB-KW"/>
</dbReference>
<evidence type="ECO:0000256" key="1">
    <source>
        <dbReference type="ARBA" id="ARBA00010088"/>
    </source>
</evidence>
<proteinExistence type="inferred from homology"/>
<dbReference type="SUPFAM" id="SSF53474">
    <property type="entry name" value="alpha/beta-Hydrolases"/>
    <property type="match status" value="1"/>
</dbReference>
<evidence type="ECO:0000313" key="4">
    <source>
        <dbReference type="EMBL" id="TQL64509.1"/>
    </source>
</evidence>
<dbReference type="Proteomes" id="UP000315389">
    <property type="component" value="Unassembled WGS sequence"/>
</dbReference>
<dbReference type="Pfam" id="PF00561">
    <property type="entry name" value="Abhydrolase_1"/>
    <property type="match status" value="1"/>
</dbReference>
<accession>A0A542ZW27</accession>
<evidence type="ECO:0000313" key="5">
    <source>
        <dbReference type="Proteomes" id="UP000315389"/>
    </source>
</evidence>